<sequence>MTKAGCGTFRTNHNYVIPTRCSGWKLMRCASAIFLDELAPEKHAESKCQILYPNQVRDDWTEYK</sequence>
<evidence type="ECO:0000313" key="1">
    <source>
        <dbReference type="EMBL" id="CCX33638.1"/>
    </source>
</evidence>
<reference evidence="1 2" key="1">
    <citation type="journal article" date="2013" name="PLoS Genet.">
        <title>The genome and development-dependent transcriptomes of Pyronema confluens: a window into fungal evolution.</title>
        <authorList>
            <person name="Traeger S."/>
            <person name="Altegoer F."/>
            <person name="Freitag M."/>
            <person name="Gabaldon T."/>
            <person name="Kempken F."/>
            <person name="Kumar A."/>
            <person name="Marcet-Houben M."/>
            <person name="Poggeler S."/>
            <person name="Stajich J.E."/>
            <person name="Nowrousian M."/>
        </authorList>
    </citation>
    <scope>NUCLEOTIDE SEQUENCE [LARGE SCALE GENOMIC DNA]</scope>
    <source>
        <strain evidence="2">CBS 100304</strain>
        <tissue evidence="1">Vegetative mycelium</tissue>
    </source>
</reference>
<accession>U4LNW1</accession>
<name>U4LNW1_PYROM</name>
<dbReference type="Proteomes" id="UP000018144">
    <property type="component" value="Unassembled WGS sequence"/>
</dbReference>
<organism evidence="1 2">
    <name type="scientific">Pyronema omphalodes (strain CBS 100304)</name>
    <name type="common">Pyronema confluens</name>
    <dbReference type="NCBI Taxonomy" id="1076935"/>
    <lineage>
        <taxon>Eukaryota</taxon>
        <taxon>Fungi</taxon>
        <taxon>Dikarya</taxon>
        <taxon>Ascomycota</taxon>
        <taxon>Pezizomycotina</taxon>
        <taxon>Pezizomycetes</taxon>
        <taxon>Pezizales</taxon>
        <taxon>Pyronemataceae</taxon>
        <taxon>Pyronema</taxon>
    </lineage>
</organism>
<dbReference type="EMBL" id="HF936139">
    <property type="protein sequence ID" value="CCX33638.1"/>
    <property type="molecule type" value="Genomic_DNA"/>
</dbReference>
<protein>
    <submittedName>
        <fullName evidence="1">Uncharacterized protein</fullName>
    </submittedName>
</protein>
<evidence type="ECO:0000313" key="2">
    <source>
        <dbReference type="Proteomes" id="UP000018144"/>
    </source>
</evidence>
<proteinExistence type="predicted"/>
<keyword evidence="2" id="KW-1185">Reference proteome</keyword>
<gene>
    <name evidence="1" type="ORF">PCON_01509</name>
</gene>
<dbReference type="AlphaFoldDB" id="U4LNW1"/>